<organism evidence="2 3">
    <name type="scientific">Muraenolepis orangiensis</name>
    <name type="common">Patagonian moray cod</name>
    <dbReference type="NCBI Taxonomy" id="630683"/>
    <lineage>
        <taxon>Eukaryota</taxon>
        <taxon>Metazoa</taxon>
        <taxon>Chordata</taxon>
        <taxon>Craniata</taxon>
        <taxon>Vertebrata</taxon>
        <taxon>Euteleostomi</taxon>
        <taxon>Actinopterygii</taxon>
        <taxon>Neopterygii</taxon>
        <taxon>Teleostei</taxon>
        <taxon>Neoteleostei</taxon>
        <taxon>Acanthomorphata</taxon>
        <taxon>Zeiogadaria</taxon>
        <taxon>Gadariae</taxon>
        <taxon>Gadiformes</taxon>
        <taxon>Muraenolepidoidei</taxon>
        <taxon>Muraenolepididae</taxon>
        <taxon>Muraenolepis</taxon>
    </lineage>
</organism>
<keyword evidence="3" id="KW-1185">Reference proteome</keyword>
<gene>
    <name evidence="2" type="ORF">NHX12_008583</name>
</gene>
<proteinExistence type="predicted"/>
<evidence type="ECO:0000313" key="2">
    <source>
        <dbReference type="EMBL" id="KAJ3590633.1"/>
    </source>
</evidence>
<evidence type="ECO:0000256" key="1">
    <source>
        <dbReference type="SAM" id="MobiDB-lite"/>
    </source>
</evidence>
<comment type="caution">
    <text evidence="2">The sequence shown here is derived from an EMBL/GenBank/DDBJ whole genome shotgun (WGS) entry which is preliminary data.</text>
</comment>
<accession>A0A9Q0DLL8</accession>
<dbReference type="AlphaFoldDB" id="A0A9Q0DLL8"/>
<evidence type="ECO:0000313" key="3">
    <source>
        <dbReference type="Proteomes" id="UP001148018"/>
    </source>
</evidence>
<reference evidence="2" key="1">
    <citation type="submission" date="2022-07" db="EMBL/GenBank/DDBJ databases">
        <title>Chromosome-level genome of Muraenolepis orangiensis.</title>
        <authorList>
            <person name="Kim J."/>
        </authorList>
    </citation>
    <scope>NUCLEOTIDE SEQUENCE</scope>
    <source>
        <strain evidence="2">KU_S4_2022</strain>
        <tissue evidence="2">Muscle</tissue>
    </source>
</reference>
<sequence length="97" mass="10377">MSQKVTLSGGPQNKGCYYPKCGDSSSFDTTTLLLPTLPAASPRVPRVPEVPGEEEERETPRPGLTSDPQENTARLRQMPAALGHGPGVPPHVQASHY</sequence>
<feature type="region of interest" description="Disordered" evidence="1">
    <location>
        <begin position="35"/>
        <end position="97"/>
    </location>
</feature>
<dbReference type="EMBL" id="JANIIK010000114">
    <property type="protein sequence ID" value="KAJ3590633.1"/>
    <property type="molecule type" value="Genomic_DNA"/>
</dbReference>
<feature type="compositionally biased region" description="Low complexity" evidence="1">
    <location>
        <begin position="35"/>
        <end position="50"/>
    </location>
</feature>
<protein>
    <submittedName>
        <fullName evidence="2">Uncharacterized protein</fullName>
    </submittedName>
</protein>
<dbReference type="Proteomes" id="UP001148018">
    <property type="component" value="Unassembled WGS sequence"/>
</dbReference>
<name>A0A9Q0DLL8_9TELE</name>